<organism evidence="1">
    <name type="scientific">Oryza barthii</name>
    <dbReference type="NCBI Taxonomy" id="65489"/>
    <lineage>
        <taxon>Eukaryota</taxon>
        <taxon>Viridiplantae</taxon>
        <taxon>Streptophyta</taxon>
        <taxon>Embryophyta</taxon>
        <taxon>Tracheophyta</taxon>
        <taxon>Spermatophyta</taxon>
        <taxon>Magnoliopsida</taxon>
        <taxon>Liliopsida</taxon>
        <taxon>Poales</taxon>
        <taxon>Poaceae</taxon>
        <taxon>BOP clade</taxon>
        <taxon>Oryzoideae</taxon>
        <taxon>Oryzeae</taxon>
        <taxon>Oryzinae</taxon>
        <taxon>Oryza</taxon>
    </lineage>
</organism>
<dbReference type="HOGENOM" id="CLU_2594029_0_0_1"/>
<dbReference type="Gramene" id="OBART07G07650.1">
    <property type="protein sequence ID" value="OBART07G07650.1"/>
    <property type="gene ID" value="OBART07G07650"/>
</dbReference>
<proteinExistence type="predicted"/>
<sequence>MAVKGKCKVPAILSGAPGAKWRKCSSDVVARPSFSSMAAAIPDREDDEEEELFESEDDVNSRSFLFPIPIWAVDSNLQWD</sequence>
<dbReference type="EnsemblPlants" id="OBART07G07650.1">
    <property type="protein sequence ID" value="OBART07G07650.1"/>
    <property type="gene ID" value="OBART07G07650"/>
</dbReference>
<reference evidence="1" key="2">
    <citation type="submission" date="2015-03" db="UniProtKB">
        <authorList>
            <consortium name="EnsemblPlants"/>
        </authorList>
    </citation>
    <scope>IDENTIFICATION</scope>
</reference>
<evidence type="ECO:0000313" key="2">
    <source>
        <dbReference type="Proteomes" id="UP000026960"/>
    </source>
</evidence>
<accession>A0A0D3GNS8</accession>
<reference evidence="1" key="1">
    <citation type="journal article" date="2009" name="Rice">
        <title>De Novo Next Generation Sequencing of Plant Genomes.</title>
        <authorList>
            <person name="Rounsley S."/>
            <person name="Marri P.R."/>
            <person name="Yu Y."/>
            <person name="He R."/>
            <person name="Sisneros N."/>
            <person name="Goicoechea J.L."/>
            <person name="Lee S.J."/>
            <person name="Angelova A."/>
            <person name="Kudrna D."/>
            <person name="Luo M."/>
            <person name="Affourtit J."/>
            <person name="Desany B."/>
            <person name="Knight J."/>
            <person name="Niazi F."/>
            <person name="Egholm M."/>
            <person name="Wing R.A."/>
        </authorList>
    </citation>
    <scope>NUCLEOTIDE SEQUENCE [LARGE SCALE GENOMIC DNA]</scope>
    <source>
        <strain evidence="1">cv. IRGC 105608</strain>
    </source>
</reference>
<dbReference type="Proteomes" id="UP000026960">
    <property type="component" value="Chromosome 7"/>
</dbReference>
<dbReference type="PaxDb" id="65489-OBART07G07650.1"/>
<dbReference type="AlphaFoldDB" id="A0A0D3GNS8"/>
<keyword evidence="2" id="KW-1185">Reference proteome</keyword>
<evidence type="ECO:0000313" key="1">
    <source>
        <dbReference type="EnsemblPlants" id="OBART07G07650.1"/>
    </source>
</evidence>
<name>A0A0D3GNS8_9ORYZ</name>
<protein>
    <submittedName>
        <fullName evidence="1">Uncharacterized protein</fullName>
    </submittedName>
</protein>